<reference evidence="2" key="2">
    <citation type="journal article" date="2015" name="Data Brief">
        <title>Shoot transcriptome of the giant reed, Arundo donax.</title>
        <authorList>
            <person name="Barrero R.A."/>
            <person name="Guerrero F.D."/>
            <person name="Moolhuijzen P."/>
            <person name="Goolsby J.A."/>
            <person name="Tidwell J."/>
            <person name="Bellgard S.E."/>
            <person name="Bellgard M.I."/>
        </authorList>
    </citation>
    <scope>NUCLEOTIDE SEQUENCE</scope>
    <source>
        <tissue evidence="2">Shoot tissue taken approximately 20 cm above the soil surface</tissue>
    </source>
</reference>
<feature type="region of interest" description="Disordered" evidence="1">
    <location>
        <begin position="119"/>
        <end position="141"/>
    </location>
</feature>
<evidence type="ECO:0000313" key="2">
    <source>
        <dbReference type="EMBL" id="JAD15609.1"/>
    </source>
</evidence>
<protein>
    <submittedName>
        <fullName evidence="2">Uncharacterized protein</fullName>
    </submittedName>
</protein>
<evidence type="ECO:0000256" key="1">
    <source>
        <dbReference type="SAM" id="MobiDB-lite"/>
    </source>
</evidence>
<dbReference type="EMBL" id="GBRH01282286">
    <property type="protein sequence ID" value="JAD15609.1"/>
    <property type="molecule type" value="Transcribed_RNA"/>
</dbReference>
<organism evidence="2">
    <name type="scientific">Arundo donax</name>
    <name type="common">Giant reed</name>
    <name type="synonym">Donax arundinaceus</name>
    <dbReference type="NCBI Taxonomy" id="35708"/>
    <lineage>
        <taxon>Eukaryota</taxon>
        <taxon>Viridiplantae</taxon>
        <taxon>Streptophyta</taxon>
        <taxon>Embryophyta</taxon>
        <taxon>Tracheophyta</taxon>
        <taxon>Spermatophyta</taxon>
        <taxon>Magnoliopsida</taxon>
        <taxon>Liliopsida</taxon>
        <taxon>Poales</taxon>
        <taxon>Poaceae</taxon>
        <taxon>PACMAD clade</taxon>
        <taxon>Arundinoideae</taxon>
        <taxon>Arundineae</taxon>
        <taxon>Arundo</taxon>
    </lineage>
</organism>
<feature type="region of interest" description="Disordered" evidence="1">
    <location>
        <begin position="1"/>
        <end position="26"/>
    </location>
</feature>
<name>A0A0A8XPE4_ARUDO</name>
<dbReference type="AlphaFoldDB" id="A0A0A8XPE4"/>
<feature type="compositionally biased region" description="Basic residues" evidence="1">
    <location>
        <begin position="7"/>
        <end position="26"/>
    </location>
</feature>
<accession>A0A0A8XPE4</accession>
<sequence>MREGRSVKRRPSPNRGRRGRGHRRTAARRLVVANEGGGARWVRGVGSRTAPFRPLPAGPQLLHAAPCGRAVSSPSPCAVAFPWRRIGLCCIRRFRSVGPCLGPDPDPAALLPAPLLLSAGHPLASPPARKRVGMSLDRDQR</sequence>
<reference evidence="2" key="1">
    <citation type="submission" date="2014-09" db="EMBL/GenBank/DDBJ databases">
        <authorList>
            <person name="Magalhaes I.L.F."/>
            <person name="Oliveira U."/>
            <person name="Santos F.R."/>
            <person name="Vidigal T.H.D.A."/>
            <person name="Brescovit A.D."/>
            <person name="Santos A.J."/>
        </authorList>
    </citation>
    <scope>NUCLEOTIDE SEQUENCE</scope>
    <source>
        <tissue evidence="2">Shoot tissue taken approximately 20 cm above the soil surface</tissue>
    </source>
</reference>
<proteinExistence type="predicted"/>